<evidence type="ECO:0000313" key="2">
    <source>
        <dbReference type="Proteomes" id="UP000315636"/>
    </source>
</evidence>
<dbReference type="EMBL" id="FXTI01000006">
    <property type="protein sequence ID" value="SMO74341.1"/>
    <property type="molecule type" value="Genomic_DNA"/>
</dbReference>
<reference evidence="1 2" key="1">
    <citation type="submission" date="2017-05" db="EMBL/GenBank/DDBJ databases">
        <authorList>
            <person name="Varghese N."/>
            <person name="Submissions S."/>
        </authorList>
    </citation>
    <scope>NUCLEOTIDE SEQUENCE [LARGE SCALE GENOMIC DNA]</scope>
    <source>
        <strain evidence="1 2">DSM 45474</strain>
    </source>
</reference>
<proteinExistence type="predicted"/>
<evidence type="ECO:0000313" key="1">
    <source>
        <dbReference type="EMBL" id="SMO74341.1"/>
    </source>
</evidence>
<dbReference type="Proteomes" id="UP000315636">
    <property type="component" value="Unassembled WGS sequence"/>
</dbReference>
<dbReference type="AlphaFoldDB" id="A0A521DTA1"/>
<sequence>MEHPFLQPSGTPVDPNRLADNPLFLLSAGWGLEGVERTHFASLLEERDAETDITSSPLVMNLAPRGDFCLLHGLSLENGDEHEEGK</sequence>
<gene>
    <name evidence="1" type="ORF">SAMN06264849_106198</name>
</gene>
<organism evidence="1 2">
    <name type="scientific">Melghirimyces algeriensis</name>
    <dbReference type="NCBI Taxonomy" id="910412"/>
    <lineage>
        <taxon>Bacteria</taxon>
        <taxon>Bacillati</taxon>
        <taxon>Bacillota</taxon>
        <taxon>Bacilli</taxon>
        <taxon>Bacillales</taxon>
        <taxon>Thermoactinomycetaceae</taxon>
        <taxon>Melghirimyces</taxon>
    </lineage>
</organism>
<accession>A0A521DTA1</accession>
<dbReference type="RefSeq" id="WP_142505772.1">
    <property type="nucleotide sequence ID" value="NZ_FXTI01000006.1"/>
</dbReference>
<protein>
    <submittedName>
        <fullName evidence="1">Uncharacterized protein</fullName>
    </submittedName>
</protein>
<name>A0A521DTA1_9BACL</name>
<keyword evidence="2" id="KW-1185">Reference proteome</keyword>